<dbReference type="EMBL" id="MNBE01000313">
    <property type="protein sequence ID" value="OKP10679.1"/>
    <property type="molecule type" value="Genomic_DNA"/>
</dbReference>
<evidence type="ECO:0008006" key="4">
    <source>
        <dbReference type="Google" id="ProtNLM"/>
    </source>
</evidence>
<evidence type="ECO:0000256" key="1">
    <source>
        <dbReference type="ARBA" id="ARBA00005986"/>
    </source>
</evidence>
<dbReference type="Proteomes" id="UP000186955">
    <property type="component" value="Unassembled WGS sequence"/>
</dbReference>
<dbReference type="AlphaFoldDB" id="A0A1Q5UDZ2"/>
<sequence length="110" mass="11934">MTFTAVVVYPNEPDTTFDTDYYLKTHMPLVAQHWGPAGLKGWSVVKYERDLEGTSPKYLIAATLVWESEEAVKAAVAGEAAAIVFGDIPNFTNKKPITLAGSVIGSQEIS</sequence>
<evidence type="ECO:0000313" key="2">
    <source>
        <dbReference type="EMBL" id="OKP10679.1"/>
    </source>
</evidence>
<keyword evidence="3" id="KW-1185">Reference proteome</keyword>
<comment type="similarity">
    <text evidence="1">Belongs to the tpcK family.</text>
</comment>
<comment type="caution">
    <text evidence="2">The sequence shown here is derived from an EMBL/GenBank/DDBJ whole genome shotgun (WGS) entry which is preliminary data.</text>
</comment>
<gene>
    <name evidence="2" type="ORF">PENSUB_3982</name>
</gene>
<dbReference type="SUPFAM" id="SSF54909">
    <property type="entry name" value="Dimeric alpha+beta barrel"/>
    <property type="match status" value="1"/>
</dbReference>
<dbReference type="GO" id="GO:0016491">
    <property type="term" value="F:oxidoreductase activity"/>
    <property type="evidence" value="ECO:0007669"/>
    <property type="project" value="InterPro"/>
</dbReference>
<organism evidence="2 3">
    <name type="scientific">Penicillium subrubescens</name>
    <dbReference type="NCBI Taxonomy" id="1316194"/>
    <lineage>
        <taxon>Eukaryota</taxon>
        <taxon>Fungi</taxon>
        <taxon>Dikarya</taxon>
        <taxon>Ascomycota</taxon>
        <taxon>Pezizomycotina</taxon>
        <taxon>Eurotiomycetes</taxon>
        <taxon>Eurotiomycetidae</taxon>
        <taxon>Eurotiales</taxon>
        <taxon>Aspergillaceae</taxon>
        <taxon>Penicillium</taxon>
    </lineage>
</organism>
<dbReference type="NCBIfam" id="TIGR02118">
    <property type="entry name" value="EthD family reductase"/>
    <property type="match status" value="1"/>
</dbReference>
<proteinExistence type="inferred from homology"/>
<reference evidence="2 3" key="1">
    <citation type="submission" date="2016-10" db="EMBL/GenBank/DDBJ databases">
        <title>Genome sequence of the ascomycete fungus Penicillium subrubescens.</title>
        <authorList>
            <person name="De Vries R.P."/>
            <person name="Peng M."/>
            <person name="Dilokpimol A."/>
            <person name="Hilden K."/>
            <person name="Makela M.R."/>
            <person name="Grigoriev I."/>
            <person name="Riley R."/>
            <person name="Granchi Z."/>
        </authorList>
    </citation>
    <scope>NUCLEOTIDE SEQUENCE [LARGE SCALE GENOMIC DNA]</scope>
    <source>
        <strain evidence="2 3">CBS 132785</strain>
    </source>
</reference>
<dbReference type="InterPro" id="IPR011008">
    <property type="entry name" value="Dimeric_a/b-barrel"/>
</dbReference>
<dbReference type="OrthoDB" id="4892971at2759"/>
<dbReference type="PANTHER" id="PTHR40260">
    <property type="entry name" value="BLR8190 PROTEIN"/>
    <property type="match status" value="1"/>
</dbReference>
<dbReference type="Gene3D" id="3.30.70.100">
    <property type="match status" value="1"/>
</dbReference>
<accession>A0A1Q5UDZ2</accession>
<dbReference type="PANTHER" id="PTHR40260:SF2">
    <property type="entry name" value="BLR8190 PROTEIN"/>
    <property type="match status" value="1"/>
</dbReference>
<evidence type="ECO:0000313" key="3">
    <source>
        <dbReference type="Proteomes" id="UP000186955"/>
    </source>
</evidence>
<protein>
    <recommendedName>
        <fullName evidence="4">EthD domain-containing protein</fullName>
    </recommendedName>
</protein>
<name>A0A1Q5UDZ2_9EURO</name>
<dbReference type="InterPro" id="IPR009799">
    <property type="entry name" value="EthD_dom"/>
</dbReference>
<dbReference type="STRING" id="1316194.A0A1Q5UDZ2"/>